<reference evidence="1 2" key="1">
    <citation type="submission" date="2016-09" db="EMBL/GenBank/DDBJ databases">
        <title>The draft genome of Dichanthelium oligosanthes: A C3 panicoid grass species.</title>
        <authorList>
            <person name="Studer A.J."/>
            <person name="Schnable J.C."/>
            <person name="Brutnell T.P."/>
        </authorList>
    </citation>
    <scope>NUCLEOTIDE SEQUENCE [LARGE SCALE GENOMIC DNA]</scope>
    <source>
        <strain evidence="2">cv. Kellogg 1175</strain>
        <tissue evidence="1">Leaf</tissue>
    </source>
</reference>
<comment type="caution">
    <text evidence="1">The sequence shown here is derived from an EMBL/GenBank/DDBJ whole genome shotgun (WGS) entry which is preliminary data.</text>
</comment>
<organism evidence="1 2">
    <name type="scientific">Dichanthelium oligosanthes</name>
    <dbReference type="NCBI Taxonomy" id="888268"/>
    <lineage>
        <taxon>Eukaryota</taxon>
        <taxon>Viridiplantae</taxon>
        <taxon>Streptophyta</taxon>
        <taxon>Embryophyta</taxon>
        <taxon>Tracheophyta</taxon>
        <taxon>Spermatophyta</taxon>
        <taxon>Magnoliopsida</taxon>
        <taxon>Liliopsida</taxon>
        <taxon>Poales</taxon>
        <taxon>Poaceae</taxon>
        <taxon>PACMAD clade</taxon>
        <taxon>Panicoideae</taxon>
        <taxon>Panicodae</taxon>
        <taxon>Paniceae</taxon>
        <taxon>Dichantheliinae</taxon>
        <taxon>Dichanthelium</taxon>
    </lineage>
</organism>
<keyword evidence="2" id="KW-1185">Reference proteome</keyword>
<dbReference type="Proteomes" id="UP000095767">
    <property type="component" value="Unassembled WGS sequence"/>
</dbReference>
<sequence>LMQMQISSLCHDVALPNNNFDRKICN</sequence>
<evidence type="ECO:0000313" key="2">
    <source>
        <dbReference type="Proteomes" id="UP000095767"/>
    </source>
</evidence>
<dbReference type="EMBL" id="LWDX02024171">
    <property type="protein sequence ID" value="OEL31107.1"/>
    <property type="molecule type" value="Genomic_DNA"/>
</dbReference>
<evidence type="ECO:0000313" key="1">
    <source>
        <dbReference type="EMBL" id="OEL31107.1"/>
    </source>
</evidence>
<gene>
    <name evidence="1" type="ORF">BAE44_0007874</name>
</gene>
<feature type="non-terminal residue" evidence="1">
    <location>
        <position position="1"/>
    </location>
</feature>
<name>A0A1E5W129_9POAL</name>
<proteinExistence type="predicted"/>
<protein>
    <submittedName>
        <fullName evidence="1">Uncharacterized protein</fullName>
    </submittedName>
</protein>
<accession>A0A1E5W129</accession>
<dbReference type="AlphaFoldDB" id="A0A1E5W129"/>